<dbReference type="Pfam" id="PF01381">
    <property type="entry name" value="HTH_3"/>
    <property type="match status" value="1"/>
</dbReference>
<dbReference type="SMART" id="SM00530">
    <property type="entry name" value="HTH_XRE"/>
    <property type="match status" value="1"/>
</dbReference>
<dbReference type="CDD" id="cd00093">
    <property type="entry name" value="HTH_XRE"/>
    <property type="match status" value="1"/>
</dbReference>
<dbReference type="PANTHER" id="PTHR46558">
    <property type="entry name" value="TRACRIPTIONAL REGULATORY PROTEIN-RELATED-RELATED"/>
    <property type="match status" value="1"/>
</dbReference>
<evidence type="ECO:0000313" key="4">
    <source>
        <dbReference type="Proteomes" id="UP000095453"/>
    </source>
</evidence>
<dbReference type="PANTHER" id="PTHR46558:SF11">
    <property type="entry name" value="HTH-TYPE TRANSCRIPTIONAL REGULATOR XRE"/>
    <property type="match status" value="1"/>
</dbReference>
<dbReference type="Proteomes" id="UP000095453">
    <property type="component" value="Unassembled WGS sequence"/>
</dbReference>
<organism evidence="3 4">
    <name type="scientific">Roseburia inulinivorans</name>
    <dbReference type="NCBI Taxonomy" id="360807"/>
    <lineage>
        <taxon>Bacteria</taxon>
        <taxon>Bacillati</taxon>
        <taxon>Bacillota</taxon>
        <taxon>Clostridia</taxon>
        <taxon>Lachnospirales</taxon>
        <taxon>Lachnospiraceae</taxon>
        <taxon>Roseburia</taxon>
    </lineage>
</organism>
<protein>
    <submittedName>
        <fullName evidence="3">Anaerobic benzoate catabolism transcriptional regulator</fullName>
    </submittedName>
</protein>
<keyword evidence="1" id="KW-0238">DNA-binding</keyword>
<accession>A0A173RZE4</accession>
<proteinExistence type="predicted"/>
<name>A0A173RZE4_9FIRM</name>
<dbReference type="RefSeq" id="WP_044930124.1">
    <property type="nucleotide sequence ID" value="NZ_CYXX01000004.1"/>
</dbReference>
<gene>
    <name evidence="3" type="ORF">ERS852444_00687</name>
</gene>
<feature type="domain" description="HTH cro/C1-type" evidence="2">
    <location>
        <begin position="16"/>
        <end position="70"/>
    </location>
</feature>
<sequence>MMSNEKLHNNQIGLRIRTARKEKGINQTELANLLGKSLRTIQKYESGEIEVSIAMLNEIAKVLDCESTYLIGYDAERKPLENLSDIMNFLFQLDKIKELGFNIEVKRPPHYDGWECAITFNGKDVSTELNQDLCLFLEEFEDKRNEVKDYQTSLESYQKWQDKTLAYYANAKLTEKETEEISNEERIQRFQKIMNERYGKKES</sequence>
<evidence type="ECO:0000259" key="2">
    <source>
        <dbReference type="PROSITE" id="PS50943"/>
    </source>
</evidence>
<dbReference type="PROSITE" id="PS50943">
    <property type="entry name" value="HTH_CROC1"/>
    <property type="match status" value="1"/>
</dbReference>
<dbReference type="InterPro" id="IPR001387">
    <property type="entry name" value="Cro/C1-type_HTH"/>
</dbReference>
<evidence type="ECO:0000313" key="3">
    <source>
        <dbReference type="EMBL" id="CUM83403.1"/>
    </source>
</evidence>
<reference evidence="3 4" key="1">
    <citation type="submission" date="2015-09" db="EMBL/GenBank/DDBJ databases">
        <authorList>
            <consortium name="Pathogen Informatics"/>
        </authorList>
    </citation>
    <scope>NUCLEOTIDE SEQUENCE [LARGE SCALE GENOMIC DNA]</scope>
    <source>
        <strain evidence="3 4">2789STDY5608887</strain>
    </source>
</reference>
<dbReference type="GO" id="GO:0003677">
    <property type="term" value="F:DNA binding"/>
    <property type="evidence" value="ECO:0007669"/>
    <property type="project" value="UniProtKB-KW"/>
</dbReference>
<dbReference type="InterPro" id="IPR010982">
    <property type="entry name" value="Lambda_DNA-bd_dom_sf"/>
</dbReference>
<evidence type="ECO:0000256" key="1">
    <source>
        <dbReference type="ARBA" id="ARBA00023125"/>
    </source>
</evidence>
<dbReference type="EMBL" id="CYXX01000004">
    <property type="protein sequence ID" value="CUM83403.1"/>
    <property type="molecule type" value="Genomic_DNA"/>
</dbReference>
<dbReference type="SUPFAM" id="SSF47413">
    <property type="entry name" value="lambda repressor-like DNA-binding domains"/>
    <property type="match status" value="1"/>
</dbReference>
<dbReference type="AlphaFoldDB" id="A0A173RZE4"/>
<dbReference type="Gene3D" id="1.10.260.40">
    <property type="entry name" value="lambda repressor-like DNA-binding domains"/>
    <property type="match status" value="1"/>
</dbReference>